<dbReference type="AlphaFoldDB" id="A0A0F9M9U6"/>
<gene>
    <name evidence="2" type="ORF">LCGC14_1486740</name>
</gene>
<keyword evidence="1" id="KW-1133">Transmembrane helix</keyword>
<proteinExistence type="predicted"/>
<name>A0A0F9M9U6_9ZZZZ</name>
<feature type="transmembrane region" description="Helical" evidence="1">
    <location>
        <begin position="14"/>
        <end position="42"/>
    </location>
</feature>
<reference evidence="2" key="1">
    <citation type="journal article" date="2015" name="Nature">
        <title>Complex archaea that bridge the gap between prokaryotes and eukaryotes.</title>
        <authorList>
            <person name="Spang A."/>
            <person name="Saw J.H."/>
            <person name="Jorgensen S.L."/>
            <person name="Zaremba-Niedzwiedzka K."/>
            <person name="Martijn J."/>
            <person name="Lind A.E."/>
            <person name="van Eijk R."/>
            <person name="Schleper C."/>
            <person name="Guy L."/>
            <person name="Ettema T.J."/>
        </authorList>
    </citation>
    <scope>NUCLEOTIDE SEQUENCE</scope>
</reference>
<protein>
    <submittedName>
        <fullName evidence="2">Uncharacterized protein</fullName>
    </submittedName>
</protein>
<sequence length="74" mass="8299">MAMEMIRIRPPKKIIALAVIFTTMNIVGLIGLIIGIIVLLISNFNSNALIPLAFWVVFIIGYFGLENIVKREQI</sequence>
<accession>A0A0F9M9U6</accession>
<keyword evidence="1" id="KW-0812">Transmembrane</keyword>
<evidence type="ECO:0000256" key="1">
    <source>
        <dbReference type="SAM" id="Phobius"/>
    </source>
</evidence>
<evidence type="ECO:0000313" key="2">
    <source>
        <dbReference type="EMBL" id="KKM65887.1"/>
    </source>
</evidence>
<feature type="transmembrane region" description="Helical" evidence="1">
    <location>
        <begin position="48"/>
        <end position="65"/>
    </location>
</feature>
<dbReference type="EMBL" id="LAZR01010640">
    <property type="protein sequence ID" value="KKM65887.1"/>
    <property type="molecule type" value="Genomic_DNA"/>
</dbReference>
<keyword evidence="1" id="KW-0472">Membrane</keyword>
<comment type="caution">
    <text evidence="2">The sequence shown here is derived from an EMBL/GenBank/DDBJ whole genome shotgun (WGS) entry which is preliminary data.</text>
</comment>
<organism evidence="2">
    <name type="scientific">marine sediment metagenome</name>
    <dbReference type="NCBI Taxonomy" id="412755"/>
    <lineage>
        <taxon>unclassified sequences</taxon>
        <taxon>metagenomes</taxon>
        <taxon>ecological metagenomes</taxon>
    </lineage>
</organism>